<dbReference type="OrthoDB" id="423854at2759"/>
<feature type="region of interest" description="Disordered" evidence="1">
    <location>
        <begin position="384"/>
        <end position="403"/>
    </location>
</feature>
<dbReference type="Proteomes" id="UP001153069">
    <property type="component" value="Unassembled WGS sequence"/>
</dbReference>
<accession>A0A9N8DCZ7</accession>
<evidence type="ECO:0000313" key="3">
    <source>
        <dbReference type="Proteomes" id="UP001153069"/>
    </source>
</evidence>
<evidence type="ECO:0000256" key="1">
    <source>
        <dbReference type="SAM" id="MobiDB-lite"/>
    </source>
</evidence>
<comment type="caution">
    <text evidence="2">The sequence shown here is derived from an EMBL/GenBank/DDBJ whole genome shotgun (WGS) entry which is preliminary data.</text>
</comment>
<feature type="region of interest" description="Disordered" evidence="1">
    <location>
        <begin position="1"/>
        <end position="28"/>
    </location>
</feature>
<dbReference type="EMBL" id="CAICTM010000019">
    <property type="protein sequence ID" value="CAB9497419.1"/>
    <property type="molecule type" value="Genomic_DNA"/>
</dbReference>
<proteinExistence type="predicted"/>
<protein>
    <submittedName>
        <fullName evidence="2">Uncharacterized protein</fullName>
    </submittedName>
</protein>
<reference evidence="2" key="1">
    <citation type="submission" date="2020-06" db="EMBL/GenBank/DDBJ databases">
        <authorList>
            <consortium name="Plant Systems Biology data submission"/>
        </authorList>
    </citation>
    <scope>NUCLEOTIDE SEQUENCE</scope>
    <source>
        <strain evidence="2">D6</strain>
    </source>
</reference>
<name>A0A9N8DCZ7_9STRA</name>
<gene>
    <name evidence="2" type="ORF">SEMRO_19_G013680.2</name>
</gene>
<keyword evidence="3" id="KW-1185">Reference proteome</keyword>
<evidence type="ECO:0000313" key="2">
    <source>
        <dbReference type="EMBL" id="CAB9497419.1"/>
    </source>
</evidence>
<feature type="region of interest" description="Disordered" evidence="1">
    <location>
        <begin position="82"/>
        <end position="106"/>
    </location>
</feature>
<dbReference type="AlphaFoldDB" id="A0A9N8DCZ7"/>
<sequence>MPAVRNPFHEHSPRSSSGGGGHNHRESGGLMTSFRKAVVYGGAAFMMMNLFIMFELHVPSTDTKTGNAAGTTVGAATNQFPSQVRKAREQQQQQHHHPSSTNTQCSFRQYPPRRYYGLQKMEQPDFLTAVDYVYGEYPIMLQPDTNVINTQEQGKLCVDQSEWLSPEKNNPAKELPFADGTNPSILSLDRLEQSYPDLVTQWRQLGASFIATICMTDSQCSYQDTKAEIQQYKLSHDDKATVVQTLLLLLDDHFQTLQQATIYIERDAPWGRKFPKPKPNANGVGFEVMTRALDDARLFIHLNKLWVSYREGPNFGYEKQVLNEIHMAMTAAGGQLTATLKASESASFCCGRNMALMEHLDDPTQLQSLTWADPVTVIDVDDGRKQTAPKQRQLAESKKKKKSHFHGTNAFMVYLPKTQEFLGIGHFHRPSGRDAFNPYARFGHHYTHTFFTISSKPPFRLLRLSAEFVLPSKSKILGSDDADIIQFLSGLEVITTTTASGAKKDYAVIAYGINDCEGAAVYLSMNKVNQLLRPVPEGKEVVDLMEPLKQPRGKTG</sequence>
<organism evidence="2 3">
    <name type="scientific">Seminavis robusta</name>
    <dbReference type="NCBI Taxonomy" id="568900"/>
    <lineage>
        <taxon>Eukaryota</taxon>
        <taxon>Sar</taxon>
        <taxon>Stramenopiles</taxon>
        <taxon>Ochrophyta</taxon>
        <taxon>Bacillariophyta</taxon>
        <taxon>Bacillariophyceae</taxon>
        <taxon>Bacillariophycidae</taxon>
        <taxon>Naviculales</taxon>
        <taxon>Naviculaceae</taxon>
        <taxon>Seminavis</taxon>
    </lineage>
</organism>